<dbReference type="EMBL" id="CP131062">
    <property type="protein sequence ID" value="WNY28387.1"/>
    <property type="molecule type" value="Genomic_DNA"/>
</dbReference>
<evidence type="ECO:0000313" key="1">
    <source>
        <dbReference type="EMBL" id="WNY28387.1"/>
    </source>
</evidence>
<gene>
    <name evidence="1" type="ORF">MmiEs2_05720</name>
</gene>
<proteinExistence type="predicted"/>
<dbReference type="Proteomes" id="UP001302662">
    <property type="component" value="Chromosome"/>
</dbReference>
<protein>
    <submittedName>
        <fullName evidence="1">Uncharacterized protein</fullName>
    </submittedName>
</protein>
<organism evidence="1 2">
    <name type="scientific">Methanimicrococcus stummii</name>
    <dbReference type="NCBI Taxonomy" id="3028294"/>
    <lineage>
        <taxon>Archaea</taxon>
        <taxon>Methanobacteriati</taxon>
        <taxon>Methanobacteriota</taxon>
        <taxon>Stenosarchaea group</taxon>
        <taxon>Methanomicrobia</taxon>
        <taxon>Methanosarcinales</taxon>
        <taxon>Methanosarcinaceae</taxon>
        <taxon>Methanimicrococcus</taxon>
    </lineage>
</organism>
<keyword evidence="2" id="KW-1185">Reference proteome</keyword>
<reference evidence="1 2" key="1">
    <citation type="submission" date="2023-07" db="EMBL/GenBank/DDBJ databases">
        <title>Closed genome sequence of Methanimicrococcus sp. Es2.</title>
        <authorList>
            <person name="Protasov E."/>
            <person name="Platt K."/>
            <person name="Reeh H."/>
            <person name="Poehlein A."/>
            <person name="Daniel R."/>
            <person name="Brune A."/>
        </authorList>
    </citation>
    <scope>NUCLEOTIDE SEQUENCE [LARGE SCALE GENOMIC DNA]</scope>
    <source>
        <strain evidence="1 2">Es2</strain>
    </source>
</reference>
<dbReference type="AlphaFoldDB" id="A0AA96ZYQ7"/>
<name>A0AA96ZYQ7_9EURY</name>
<dbReference type="GeneID" id="85197025"/>
<accession>A0AA96ZYQ7</accession>
<sequence>MKIIKLFSLIAILLIAFVLMSGIALAADPIEIGSASDLKQIGNYAEFPLDSDYILINDIDITETMLSFR</sequence>
<evidence type="ECO:0000313" key="2">
    <source>
        <dbReference type="Proteomes" id="UP001302662"/>
    </source>
</evidence>
<dbReference type="RefSeq" id="WP_316559930.1">
    <property type="nucleotide sequence ID" value="NZ_CP131062.1"/>
</dbReference>
<dbReference type="KEGG" id="mees:MmiEs2_05720"/>